<evidence type="ECO:0000256" key="1">
    <source>
        <dbReference type="SAM" id="MobiDB-lite"/>
    </source>
</evidence>
<evidence type="ECO:0000313" key="3">
    <source>
        <dbReference type="Proteomes" id="UP001597034"/>
    </source>
</evidence>
<gene>
    <name evidence="2" type="ORF">ACFSBL_11640</name>
</gene>
<name>A0ABD6DJS5_9EURY</name>
<dbReference type="RefSeq" id="WP_256398146.1">
    <property type="nucleotide sequence ID" value="NZ_JANHJR010000001.1"/>
</dbReference>
<evidence type="ECO:0000313" key="2">
    <source>
        <dbReference type="EMBL" id="MFD1646333.1"/>
    </source>
</evidence>
<protein>
    <submittedName>
        <fullName evidence="2">Uncharacterized protein</fullName>
    </submittedName>
</protein>
<dbReference type="EMBL" id="JBHUDO010000002">
    <property type="protein sequence ID" value="MFD1646333.1"/>
    <property type="molecule type" value="Genomic_DNA"/>
</dbReference>
<sequence>MGFIERLSGLFDRGGTETPDGAATGDTGPSASAGATAVGPQETASQSPGGETSAETASDADDGRVGDDEPAPDPTAAFAEQASTLAAEHPDLDRSLDSLAAADAVAETSDADETAVLALGSYFGETLLAAHDGEWTKPEGGTWAVVLVGDETDVTLNAFQLAGEVIRGPTTFAATYRAVERRL</sequence>
<reference evidence="2 3" key="1">
    <citation type="journal article" date="2019" name="Int. J. Syst. Evol. Microbiol.">
        <title>The Global Catalogue of Microorganisms (GCM) 10K type strain sequencing project: providing services to taxonomists for standard genome sequencing and annotation.</title>
        <authorList>
            <consortium name="The Broad Institute Genomics Platform"/>
            <consortium name="The Broad Institute Genome Sequencing Center for Infectious Disease"/>
            <person name="Wu L."/>
            <person name="Ma J."/>
        </authorList>
    </citation>
    <scope>NUCLEOTIDE SEQUENCE [LARGE SCALE GENOMIC DNA]</scope>
    <source>
        <strain evidence="2 3">CGMCC 1.10390</strain>
    </source>
</reference>
<dbReference type="AlphaFoldDB" id="A0ABD6DJS5"/>
<accession>A0ABD6DJS5</accession>
<proteinExistence type="predicted"/>
<feature type="compositionally biased region" description="Polar residues" evidence="1">
    <location>
        <begin position="42"/>
        <end position="56"/>
    </location>
</feature>
<organism evidence="2 3">
    <name type="scientific">Haloarchaeobius litoreus</name>
    <dbReference type="NCBI Taxonomy" id="755306"/>
    <lineage>
        <taxon>Archaea</taxon>
        <taxon>Methanobacteriati</taxon>
        <taxon>Methanobacteriota</taxon>
        <taxon>Stenosarchaea group</taxon>
        <taxon>Halobacteria</taxon>
        <taxon>Halobacteriales</taxon>
        <taxon>Halorubellaceae</taxon>
        <taxon>Haloarchaeobius</taxon>
    </lineage>
</organism>
<dbReference type="Proteomes" id="UP001597034">
    <property type="component" value="Unassembled WGS sequence"/>
</dbReference>
<feature type="region of interest" description="Disordered" evidence="1">
    <location>
        <begin position="1"/>
        <end position="75"/>
    </location>
</feature>
<keyword evidence="3" id="KW-1185">Reference proteome</keyword>
<comment type="caution">
    <text evidence="2">The sequence shown here is derived from an EMBL/GenBank/DDBJ whole genome shotgun (WGS) entry which is preliminary data.</text>
</comment>